<protein>
    <submittedName>
        <fullName evidence="2">Uncharacterized protein</fullName>
    </submittedName>
</protein>
<accession>A0A9P0GYN6</accession>
<evidence type="ECO:0000256" key="1">
    <source>
        <dbReference type="SAM" id="MobiDB-lite"/>
    </source>
</evidence>
<sequence length="104" mass="11584">MIDSGYSPLGYFLSTKSRTSALSLTPRAAIIHGKCLNIEEVEFERLRASRKNWACPNCQKTHKNPLSDKQPSTPKVATQQTAVDHTSQLQLTAIKDLMAEVKEL</sequence>
<keyword evidence="3" id="KW-1185">Reference proteome</keyword>
<proteinExistence type="predicted"/>
<dbReference type="AlphaFoldDB" id="A0A9P0GYN6"/>
<evidence type="ECO:0000313" key="3">
    <source>
        <dbReference type="Proteomes" id="UP001152798"/>
    </source>
</evidence>
<gene>
    <name evidence="2" type="ORF">NEZAVI_LOCUS3423</name>
</gene>
<name>A0A9P0GYN6_NEZVI</name>
<dbReference type="Proteomes" id="UP001152798">
    <property type="component" value="Chromosome 2"/>
</dbReference>
<dbReference type="Gene3D" id="3.30.40.10">
    <property type="entry name" value="Zinc/RING finger domain, C3HC4 (zinc finger)"/>
    <property type="match status" value="1"/>
</dbReference>
<dbReference type="EMBL" id="OV725078">
    <property type="protein sequence ID" value="CAH1392639.1"/>
    <property type="molecule type" value="Genomic_DNA"/>
</dbReference>
<evidence type="ECO:0000313" key="2">
    <source>
        <dbReference type="EMBL" id="CAH1392639.1"/>
    </source>
</evidence>
<feature type="region of interest" description="Disordered" evidence="1">
    <location>
        <begin position="57"/>
        <end position="82"/>
    </location>
</feature>
<feature type="compositionally biased region" description="Polar residues" evidence="1">
    <location>
        <begin position="67"/>
        <end position="82"/>
    </location>
</feature>
<dbReference type="InterPro" id="IPR013083">
    <property type="entry name" value="Znf_RING/FYVE/PHD"/>
</dbReference>
<reference evidence="2" key="1">
    <citation type="submission" date="2022-01" db="EMBL/GenBank/DDBJ databases">
        <authorList>
            <person name="King R."/>
        </authorList>
    </citation>
    <scope>NUCLEOTIDE SEQUENCE</scope>
</reference>
<organism evidence="2 3">
    <name type="scientific">Nezara viridula</name>
    <name type="common">Southern green stink bug</name>
    <name type="synonym">Cimex viridulus</name>
    <dbReference type="NCBI Taxonomy" id="85310"/>
    <lineage>
        <taxon>Eukaryota</taxon>
        <taxon>Metazoa</taxon>
        <taxon>Ecdysozoa</taxon>
        <taxon>Arthropoda</taxon>
        <taxon>Hexapoda</taxon>
        <taxon>Insecta</taxon>
        <taxon>Pterygota</taxon>
        <taxon>Neoptera</taxon>
        <taxon>Paraneoptera</taxon>
        <taxon>Hemiptera</taxon>
        <taxon>Heteroptera</taxon>
        <taxon>Panheteroptera</taxon>
        <taxon>Pentatomomorpha</taxon>
        <taxon>Pentatomoidea</taxon>
        <taxon>Pentatomidae</taxon>
        <taxon>Pentatominae</taxon>
        <taxon>Nezara</taxon>
    </lineage>
</organism>